<dbReference type="GO" id="GO:0016020">
    <property type="term" value="C:membrane"/>
    <property type="evidence" value="ECO:0007669"/>
    <property type="project" value="InterPro"/>
</dbReference>
<keyword evidence="1" id="KW-0472">Membrane</keyword>
<dbReference type="Pfam" id="PF06580">
    <property type="entry name" value="His_kinase"/>
    <property type="match status" value="1"/>
</dbReference>
<evidence type="ECO:0000313" key="4">
    <source>
        <dbReference type="Proteomes" id="UP000616201"/>
    </source>
</evidence>
<dbReference type="PANTHER" id="PTHR34220">
    <property type="entry name" value="SENSOR HISTIDINE KINASE YPDA"/>
    <property type="match status" value="1"/>
</dbReference>
<feature type="transmembrane region" description="Helical" evidence="1">
    <location>
        <begin position="43"/>
        <end position="64"/>
    </location>
</feature>
<dbReference type="InterPro" id="IPR010559">
    <property type="entry name" value="Sig_transdc_His_kin_internal"/>
</dbReference>
<dbReference type="EMBL" id="PRDK01000007">
    <property type="protein sequence ID" value="MBE8714658.1"/>
    <property type="molecule type" value="Genomic_DNA"/>
</dbReference>
<feature type="transmembrane region" description="Helical" evidence="1">
    <location>
        <begin position="76"/>
        <end position="102"/>
    </location>
</feature>
<keyword evidence="4" id="KW-1185">Reference proteome</keyword>
<keyword evidence="1" id="KW-0812">Transmembrane</keyword>
<feature type="transmembrane region" description="Helical" evidence="1">
    <location>
        <begin position="114"/>
        <end position="137"/>
    </location>
</feature>
<dbReference type="InterPro" id="IPR050640">
    <property type="entry name" value="Bact_2-comp_sensor_kinase"/>
</dbReference>
<sequence length="353" mass="41119">MASTSKSIKSKKQFTHISSWVICAFYFSVIYFLLRWTSIPKEIALYDAGISALCITGCCYLIYSTLHYYLPKNNQYWKLITLGIVLTLMSVVISIFILFGFFDASEILYVYKGLPFRIIINFLLLACIMIITIFWNIQEEYQDNKKRKEASERMLRDAELYNMRQQLQPHFLFNSLNSIIALIGSKPSEARKMTFQLSDFLRGTMRKDDKQFIPLSDELNHLKLYLEIEKVRFGHRLQTNFDIDESCLTSYVPSMIVQPLLENAIKYGLYNITGDVAINLRIYSIQNLLHIQIENPFEIDQFENKKGTGFGISSIQRRLFLLYGQSNLLQAKAKDSIFTATLRIPQYDKDYSN</sequence>
<feature type="domain" description="Signal transduction histidine kinase internal region" evidence="2">
    <location>
        <begin position="158"/>
        <end position="237"/>
    </location>
</feature>
<dbReference type="InterPro" id="IPR036890">
    <property type="entry name" value="HATPase_C_sf"/>
</dbReference>
<proteinExistence type="predicted"/>
<organism evidence="3 4">
    <name type="scientific">Sphingobacterium hungaricum</name>
    <dbReference type="NCBI Taxonomy" id="2082723"/>
    <lineage>
        <taxon>Bacteria</taxon>
        <taxon>Pseudomonadati</taxon>
        <taxon>Bacteroidota</taxon>
        <taxon>Sphingobacteriia</taxon>
        <taxon>Sphingobacteriales</taxon>
        <taxon>Sphingobacteriaceae</taxon>
        <taxon>Sphingobacterium</taxon>
    </lineage>
</organism>
<dbReference type="Gene3D" id="3.30.565.10">
    <property type="entry name" value="Histidine kinase-like ATPase, C-terminal domain"/>
    <property type="match status" value="1"/>
</dbReference>
<reference evidence="3" key="1">
    <citation type="submission" date="2018-02" db="EMBL/GenBank/DDBJ databases">
        <authorList>
            <person name="Vasarhelyi B.M."/>
            <person name="Deshmukh S."/>
            <person name="Balint B."/>
            <person name="Kukolya J."/>
        </authorList>
    </citation>
    <scope>NUCLEOTIDE SEQUENCE</scope>
    <source>
        <strain evidence="3">KB22</strain>
    </source>
</reference>
<feature type="transmembrane region" description="Helical" evidence="1">
    <location>
        <begin position="20"/>
        <end position="37"/>
    </location>
</feature>
<name>A0A928YSW1_9SPHI</name>
<keyword evidence="1" id="KW-1133">Transmembrane helix</keyword>
<dbReference type="SUPFAM" id="SSF55874">
    <property type="entry name" value="ATPase domain of HSP90 chaperone/DNA topoisomerase II/histidine kinase"/>
    <property type="match status" value="1"/>
</dbReference>
<dbReference type="Proteomes" id="UP000616201">
    <property type="component" value="Unassembled WGS sequence"/>
</dbReference>
<dbReference type="AlphaFoldDB" id="A0A928YSW1"/>
<protein>
    <submittedName>
        <fullName evidence="3">ATPase</fullName>
    </submittedName>
</protein>
<evidence type="ECO:0000259" key="2">
    <source>
        <dbReference type="Pfam" id="PF06580"/>
    </source>
</evidence>
<dbReference type="PANTHER" id="PTHR34220:SF7">
    <property type="entry name" value="SENSOR HISTIDINE KINASE YPDA"/>
    <property type="match status" value="1"/>
</dbReference>
<evidence type="ECO:0000256" key="1">
    <source>
        <dbReference type="SAM" id="Phobius"/>
    </source>
</evidence>
<dbReference type="GO" id="GO:0000155">
    <property type="term" value="F:phosphorelay sensor kinase activity"/>
    <property type="evidence" value="ECO:0007669"/>
    <property type="project" value="InterPro"/>
</dbReference>
<comment type="caution">
    <text evidence="3">The sequence shown here is derived from an EMBL/GenBank/DDBJ whole genome shotgun (WGS) entry which is preliminary data.</text>
</comment>
<accession>A0A928YSW1</accession>
<dbReference type="RefSeq" id="WP_196936090.1">
    <property type="nucleotide sequence ID" value="NZ_MU158698.1"/>
</dbReference>
<gene>
    <name evidence="3" type="ORF">C4F49_13295</name>
</gene>
<evidence type="ECO:0000313" key="3">
    <source>
        <dbReference type="EMBL" id="MBE8714658.1"/>
    </source>
</evidence>